<dbReference type="GO" id="GO:0009426">
    <property type="term" value="C:bacterial-type flagellum basal body, distal rod"/>
    <property type="evidence" value="ECO:0007669"/>
    <property type="project" value="UniProtKB-UniRule"/>
</dbReference>
<keyword evidence="12" id="KW-0282">Flagellum</keyword>
<evidence type="ECO:0000256" key="3">
    <source>
        <dbReference type="ARBA" id="ARBA00017948"/>
    </source>
</evidence>
<feature type="domain" description="Flagellar basal-body/hook protein C-terminal" evidence="10">
    <location>
        <begin position="215"/>
        <end position="259"/>
    </location>
</feature>
<organism evidence="12 13">
    <name type="scientific">Pseudomonas knackmussii (strain DSM 6978 / CCUG 54928 / LMG 23759 / B13)</name>
    <dbReference type="NCBI Taxonomy" id="1301098"/>
    <lineage>
        <taxon>Bacteria</taxon>
        <taxon>Pseudomonadati</taxon>
        <taxon>Pseudomonadota</taxon>
        <taxon>Gammaproteobacteria</taxon>
        <taxon>Pseudomonadales</taxon>
        <taxon>Pseudomonadaceae</taxon>
        <taxon>Pseudomonas</taxon>
    </lineage>
</organism>
<reference evidence="12 13" key="1">
    <citation type="submission" date="2013-03" db="EMBL/GenBank/DDBJ databases">
        <authorList>
            <person name="Linke B."/>
        </authorList>
    </citation>
    <scope>NUCLEOTIDE SEQUENCE [LARGE SCALE GENOMIC DNA]</scope>
    <source>
        <strain evidence="12 13">B13</strain>
    </source>
</reference>
<reference evidence="12 13" key="2">
    <citation type="submission" date="2014-05" db="EMBL/GenBank/DDBJ databases">
        <title>Genome sequence of the 3-chlorobenzoate degrading bacterium Pseudomonas knackmussii B13 shows multiple evidence for horizontal gene transfer.</title>
        <authorList>
            <person name="Miyazaki R."/>
            <person name="Bertelli C."/>
            <person name="Falquet L."/>
            <person name="Robinson-Rechavi M."/>
            <person name="Gharib W."/>
            <person name="Roy S."/>
            <person name="Van der Meer J.R."/>
        </authorList>
    </citation>
    <scope>NUCLEOTIDE SEQUENCE [LARGE SCALE GENOMIC DNA]</scope>
    <source>
        <strain evidence="12 13">B13</strain>
    </source>
</reference>
<dbReference type="STRING" id="1301098.PKB_2553"/>
<comment type="subcellular location">
    <subcellularLocation>
        <location evidence="1 8">Bacterial flagellum basal body</location>
    </subcellularLocation>
</comment>
<feature type="domain" description="Flagellar basal body rod protein N-terminal" evidence="9">
    <location>
        <begin position="8"/>
        <end position="35"/>
    </location>
</feature>
<evidence type="ECO:0000259" key="11">
    <source>
        <dbReference type="Pfam" id="PF22692"/>
    </source>
</evidence>
<sequence>MSSALWVSKTGLAAQDTALSAVANNLANVNTNGFKSDRVVFEDLFYSIDRQPGAQADQVNTVPSGIQLGSGVRVAGTQKVFTEGSMQTTGQPMDLAIVGRGFFQVEAPNGDTLYTENGQLQLNSDGVVVNAQGLPLIPNIEVPAGASSFTVGSDGTVTAILPGETQPTQLGQITLVNFTNPAGLEALGGNLYRETVASGQPVEGTPGEEGLGTLKQGVLEGSNVQVVEAMVNMIAIQRAYEANAKVLDAASGMQQFLNQTV</sequence>
<dbReference type="InterPro" id="IPR053967">
    <property type="entry name" value="LlgE_F_G-like_D1"/>
</dbReference>
<proteinExistence type="inferred from homology"/>
<dbReference type="GO" id="GO:0071978">
    <property type="term" value="P:bacterial-type flagellum-dependent swarming motility"/>
    <property type="evidence" value="ECO:0007669"/>
    <property type="project" value="TreeGrafter"/>
</dbReference>
<dbReference type="OrthoDB" id="9804559at2"/>
<dbReference type="InterPro" id="IPR037925">
    <property type="entry name" value="FlgE/F/G-like"/>
</dbReference>
<dbReference type="PROSITE" id="PS00588">
    <property type="entry name" value="FLAGELLA_BB_ROD"/>
    <property type="match status" value="1"/>
</dbReference>
<dbReference type="NCBIfam" id="TIGR02488">
    <property type="entry name" value="flgG_G_neg"/>
    <property type="match status" value="1"/>
</dbReference>
<keyword evidence="4 8" id="KW-0975">Bacterial flagellum</keyword>
<dbReference type="Pfam" id="PF00460">
    <property type="entry name" value="Flg_bb_rod"/>
    <property type="match status" value="1"/>
</dbReference>
<keyword evidence="13" id="KW-1185">Reference proteome</keyword>
<protein>
    <recommendedName>
        <fullName evidence="3 7">Flagellar basal-body rod protein FlgG</fullName>
    </recommendedName>
    <alternativeName>
        <fullName evidence="6 8">Distal rod protein</fullName>
    </alternativeName>
</protein>
<dbReference type="AlphaFoldDB" id="A0A024HFU5"/>
<dbReference type="SUPFAM" id="SSF117143">
    <property type="entry name" value="Flagellar hook protein flgE"/>
    <property type="match status" value="1"/>
</dbReference>
<dbReference type="InterPro" id="IPR020013">
    <property type="entry name" value="Flagellar_FlgE/F/G"/>
</dbReference>
<evidence type="ECO:0000256" key="2">
    <source>
        <dbReference type="ARBA" id="ARBA00009677"/>
    </source>
</evidence>
<evidence type="ECO:0000313" key="12">
    <source>
        <dbReference type="EMBL" id="CDF83900.1"/>
    </source>
</evidence>
<comment type="similarity">
    <text evidence="2 8">Belongs to the flagella basal body rod proteins family.</text>
</comment>
<evidence type="ECO:0000256" key="7">
    <source>
        <dbReference type="NCBIfam" id="TIGR02488"/>
    </source>
</evidence>
<dbReference type="KEGG" id="pkc:PKB_2553"/>
<dbReference type="EMBL" id="HG322950">
    <property type="protein sequence ID" value="CDF83900.1"/>
    <property type="molecule type" value="Genomic_DNA"/>
</dbReference>
<dbReference type="NCBIfam" id="TIGR03506">
    <property type="entry name" value="FlgEFG_subfam"/>
    <property type="match status" value="2"/>
</dbReference>
<dbReference type="InterPro" id="IPR019776">
    <property type="entry name" value="Flagellar_basal_body_rod_CS"/>
</dbReference>
<name>A0A024HFU5_PSEKB</name>
<dbReference type="InterPro" id="IPR012834">
    <property type="entry name" value="FlgG_G_neg"/>
</dbReference>
<evidence type="ECO:0000256" key="4">
    <source>
        <dbReference type="ARBA" id="ARBA00023143"/>
    </source>
</evidence>
<dbReference type="Proteomes" id="UP000025241">
    <property type="component" value="Chromosome I"/>
</dbReference>
<evidence type="ECO:0000256" key="6">
    <source>
        <dbReference type="ARBA" id="ARBA00032912"/>
    </source>
</evidence>
<evidence type="ECO:0000259" key="10">
    <source>
        <dbReference type="Pfam" id="PF06429"/>
    </source>
</evidence>
<accession>A0A024HFU5</accession>
<evidence type="ECO:0000256" key="8">
    <source>
        <dbReference type="RuleBase" id="RU362116"/>
    </source>
</evidence>
<evidence type="ECO:0000256" key="1">
    <source>
        <dbReference type="ARBA" id="ARBA00004117"/>
    </source>
</evidence>
<evidence type="ECO:0000256" key="5">
    <source>
        <dbReference type="ARBA" id="ARBA00025933"/>
    </source>
</evidence>
<dbReference type="HOGENOM" id="CLU_013687_0_1_6"/>
<dbReference type="Pfam" id="PF22692">
    <property type="entry name" value="LlgE_F_G_D1"/>
    <property type="match status" value="1"/>
</dbReference>
<dbReference type="Pfam" id="PF06429">
    <property type="entry name" value="Flg_bbr_C"/>
    <property type="match status" value="1"/>
</dbReference>
<feature type="domain" description="Flagellar hook protein FlgE/F/G-like D1" evidence="11">
    <location>
        <begin position="96"/>
        <end position="159"/>
    </location>
</feature>
<dbReference type="PANTHER" id="PTHR30435:SF19">
    <property type="entry name" value="FLAGELLAR BASAL-BODY ROD PROTEIN FLGG"/>
    <property type="match status" value="1"/>
</dbReference>
<dbReference type="PATRIC" id="fig|1301098.3.peg.2560"/>
<dbReference type="eggNOG" id="COG4786">
    <property type="taxonomic scope" value="Bacteria"/>
</dbReference>
<comment type="subunit">
    <text evidence="5 8">The basal body constitutes a major portion of the flagellar organelle and consists of four rings (L,P,S, and M) mounted on a central rod. The rod consists of about 26 subunits of FlgG in the distal portion, and FlgB, FlgC and FlgF are thought to build up the proximal portion of the rod with about 6 subunits each.</text>
</comment>
<dbReference type="PANTHER" id="PTHR30435">
    <property type="entry name" value="FLAGELLAR PROTEIN"/>
    <property type="match status" value="1"/>
</dbReference>
<evidence type="ECO:0000313" key="13">
    <source>
        <dbReference type="Proteomes" id="UP000025241"/>
    </source>
</evidence>
<evidence type="ECO:0000259" key="9">
    <source>
        <dbReference type="Pfam" id="PF00460"/>
    </source>
</evidence>
<keyword evidence="12" id="KW-0966">Cell projection</keyword>
<gene>
    <name evidence="12" type="primary">flgg3</name>
    <name evidence="12" type="ORF">PKB_2553</name>
</gene>
<keyword evidence="12" id="KW-0969">Cilium</keyword>
<dbReference type="InterPro" id="IPR001444">
    <property type="entry name" value="Flag_bb_rod_N"/>
</dbReference>
<dbReference type="RefSeq" id="WP_043252179.1">
    <property type="nucleotide sequence ID" value="NZ_HG322950.1"/>
</dbReference>
<dbReference type="InterPro" id="IPR010930">
    <property type="entry name" value="Flg_bb/hook_C_dom"/>
</dbReference>